<dbReference type="Gene3D" id="1.10.357.10">
    <property type="entry name" value="Tetracycline Repressor, domain 2"/>
    <property type="match status" value="1"/>
</dbReference>
<dbReference type="SUPFAM" id="SSF48498">
    <property type="entry name" value="Tetracyclin repressor-like, C-terminal domain"/>
    <property type="match status" value="1"/>
</dbReference>
<name>A0A433RTJ2_9BACL</name>
<dbReference type="InterPro" id="IPR050109">
    <property type="entry name" value="HTH-type_TetR-like_transc_reg"/>
</dbReference>
<dbReference type="InterPro" id="IPR009057">
    <property type="entry name" value="Homeodomain-like_sf"/>
</dbReference>
<dbReference type="SUPFAM" id="SSF46689">
    <property type="entry name" value="Homeodomain-like"/>
    <property type="match status" value="1"/>
</dbReference>
<dbReference type="GO" id="GO:0003700">
    <property type="term" value="F:DNA-binding transcription factor activity"/>
    <property type="evidence" value="ECO:0007669"/>
    <property type="project" value="TreeGrafter"/>
</dbReference>
<feature type="DNA-binding region" description="H-T-H motif" evidence="4">
    <location>
        <begin position="27"/>
        <end position="46"/>
    </location>
</feature>
<protein>
    <recommendedName>
        <fullName evidence="5">HTH tetR-type domain-containing protein</fullName>
    </recommendedName>
</protein>
<dbReference type="OrthoDB" id="2720430at2"/>
<keyword evidence="2 4" id="KW-0238">DNA-binding</keyword>
<dbReference type="PANTHER" id="PTHR30055:SF234">
    <property type="entry name" value="HTH-TYPE TRANSCRIPTIONAL REGULATOR BETI"/>
    <property type="match status" value="1"/>
</dbReference>
<comment type="caution">
    <text evidence="6">The sequence shown here is derived from an EMBL/GenBank/DDBJ whole genome shotgun (WGS) entry which is preliminary data.</text>
</comment>
<dbReference type="GO" id="GO:0000976">
    <property type="term" value="F:transcription cis-regulatory region binding"/>
    <property type="evidence" value="ECO:0007669"/>
    <property type="project" value="TreeGrafter"/>
</dbReference>
<dbReference type="PANTHER" id="PTHR30055">
    <property type="entry name" value="HTH-TYPE TRANSCRIPTIONAL REGULATOR RUTR"/>
    <property type="match status" value="1"/>
</dbReference>
<evidence type="ECO:0000256" key="3">
    <source>
        <dbReference type="ARBA" id="ARBA00023163"/>
    </source>
</evidence>
<dbReference type="Pfam" id="PF16925">
    <property type="entry name" value="TetR_C_13"/>
    <property type="match status" value="1"/>
</dbReference>
<evidence type="ECO:0000256" key="2">
    <source>
        <dbReference type="ARBA" id="ARBA00023125"/>
    </source>
</evidence>
<dbReference type="Proteomes" id="UP000288623">
    <property type="component" value="Unassembled WGS sequence"/>
</dbReference>
<dbReference type="Pfam" id="PF00440">
    <property type="entry name" value="TetR_N"/>
    <property type="match status" value="1"/>
</dbReference>
<dbReference type="InterPro" id="IPR011075">
    <property type="entry name" value="TetR_C"/>
</dbReference>
<sequence length="212" mass="24616">MKKIERRQKIVDAGRILFATQGFEQTTMQNIADEAEIGVATVFRHFPRKELILFEIVSQLYKDQIPRFEHIENLGISPLEKLNLILEAYIDYLSEENFEMTKILETFELYVAFYDVEDEVLAQIQRVFRLIPALITRILEQGQQDGSIRRNLESPKIVTTIINLFGTAIKKYSLHASTKSIASYMPAVEELYTVKDFLIEHVIKNNEKEAET</sequence>
<evidence type="ECO:0000313" key="7">
    <source>
        <dbReference type="Proteomes" id="UP000288623"/>
    </source>
</evidence>
<dbReference type="EMBL" id="JTFC01000031">
    <property type="protein sequence ID" value="RUS55485.1"/>
    <property type="molecule type" value="Genomic_DNA"/>
</dbReference>
<dbReference type="PRINTS" id="PR00455">
    <property type="entry name" value="HTHTETR"/>
</dbReference>
<keyword evidence="7" id="KW-1185">Reference proteome</keyword>
<accession>A0A433RTJ2</accession>
<dbReference type="RefSeq" id="WP_126990835.1">
    <property type="nucleotide sequence ID" value="NZ_JTFC01000031.1"/>
</dbReference>
<keyword evidence="1" id="KW-0805">Transcription regulation</keyword>
<evidence type="ECO:0000256" key="1">
    <source>
        <dbReference type="ARBA" id="ARBA00023015"/>
    </source>
</evidence>
<dbReference type="PROSITE" id="PS50977">
    <property type="entry name" value="HTH_TETR_2"/>
    <property type="match status" value="1"/>
</dbReference>
<organism evidence="6 7">
    <name type="scientific">Candidatus Kurthia intestinigallinarum</name>
    <dbReference type="NCBI Taxonomy" id="1562256"/>
    <lineage>
        <taxon>Bacteria</taxon>
        <taxon>Bacillati</taxon>
        <taxon>Bacillota</taxon>
        <taxon>Bacilli</taxon>
        <taxon>Bacillales</taxon>
        <taxon>Caryophanaceae</taxon>
        <taxon>Kurthia</taxon>
    </lineage>
</organism>
<dbReference type="InterPro" id="IPR001647">
    <property type="entry name" value="HTH_TetR"/>
</dbReference>
<proteinExistence type="predicted"/>
<evidence type="ECO:0000256" key="4">
    <source>
        <dbReference type="PROSITE-ProRule" id="PRU00335"/>
    </source>
</evidence>
<gene>
    <name evidence="6" type="ORF">QI30_11155</name>
</gene>
<evidence type="ECO:0000259" key="5">
    <source>
        <dbReference type="PROSITE" id="PS50977"/>
    </source>
</evidence>
<dbReference type="AlphaFoldDB" id="A0A433RTJ2"/>
<reference evidence="6 7" key="1">
    <citation type="submission" date="2014-11" db="EMBL/GenBank/DDBJ databases">
        <title>Genome sequence and analysis of novel Kurthia sp.</title>
        <authorList>
            <person name="Lawson J.N."/>
            <person name="Gonzalez J.E."/>
            <person name="Rinauldi L."/>
            <person name="Xuan Z."/>
            <person name="Firman A."/>
            <person name="Shaddox L."/>
            <person name="Trudeau A."/>
            <person name="Shah S."/>
            <person name="Reiman D."/>
        </authorList>
    </citation>
    <scope>NUCLEOTIDE SEQUENCE [LARGE SCALE GENOMIC DNA]</scope>
    <source>
        <strain evidence="6 7">3B1D</strain>
    </source>
</reference>
<evidence type="ECO:0000313" key="6">
    <source>
        <dbReference type="EMBL" id="RUS55485.1"/>
    </source>
</evidence>
<feature type="domain" description="HTH tetR-type" evidence="5">
    <location>
        <begin position="4"/>
        <end position="64"/>
    </location>
</feature>
<keyword evidence="3" id="KW-0804">Transcription</keyword>
<dbReference type="InterPro" id="IPR036271">
    <property type="entry name" value="Tet_transcr_reg_TetR-rel_C_sf"/>
</dbReference>